<dbReference type="AlphaFoldDB" id="A0AAD7A4V6"/>
<feature type="compositionally biased region" description="Basic and acidic residues" evidence="2">
    <location>
        <begin position="74"/>
        <end position="86"/>
    </location>
</feature>
<feature type="region of interest" description="Disordered" evidence="2">
    <location>
        <begin position="74"/>
        <end position="120"/>
    </location>
</feature>
<feature type="coiled-coil region" evidence="1">
    <location>
        <begin position="267"/>
        <end position="294"/>
    </location>
</feature>
<dbReference type="PANTHER" id="PTHR40130">
    <property type="entry name" value="EXPRESSED PROTEIN"/>
    <property type="match status" value="1"/>
</dbReference>
<reference evidence="3" key="1">
    <citation type="submission" date="2023-03" db="EMBL/GenBank/DDBJ databases">
        <title>Massive genome expansion in bonnet fungi (Mycena s.s.) driven by repeated elements and novel gene families across ecological guilds.</title>
        <authorList>
            <consortium name="Lawrence Berkeley National Laboratory"/>
            <person name="Harder C.B."/>
            <person name="Miyauchi S."/>
            <person name="Viragh M."/>
            <person name="Kuo A."/>
            <person name="Thoen E."/>
            <person name="Andreopoulos B."/>
            <person name="Lu D."/>
            <person name="Skrede I."/>
            <person name="Drula E."/>
            <person name="Henrissat B."/>
            <person name="Morin E."/>
            <person name="Kohler A."/>
            <person name="Barry K."/>
            <person name="LaButti K."/>
            <person name="Morin E."/>
            <person name="Salamov A."/>
            <person name="Lipzen A."/>
            <person name="Mereny Z."/>
            <person name="Hegedus B."/>
            <person name="Baldrian P."/>
            <person name="Stursova M."/>
            <person name="Weitz H."/>
            <person name="Taylor A."/>
            <person name="Grigoriev I.V."/>
            <person name="Nagy L.G."/>
            <person name="Martin F."/>
            <person name="Kauserud H."/>
        </authorList>
    </citation>
    <scope>NUCLEOTIDE SEQUENCE</scope>
    <source>
        <strain evidence="3">CBHHK002</strain>
    </source>
</reference>
<comment type="caution">
    <text evidence="3">The sequence shown here is derived from an EMBL/GenBank/DDBJ whole genome shotgun (WGS) entry which is preliminary data.</text>
</comment>
<dbReference type="EMBL" id="JARIHO010000016">
    <property type="protein sequence ID" value="KAJ7349485.1"/>
    <property type="molecule type" value="Genomic_DNA"/>
</dbReference>
<accession>A0AAD7A4V6</accession>
<gene>
    <name evidence="3" type="ORF">DFH08DRAFT_865508</name>
</gene>
<organism evidence="3 4">
    <name type="scientific">Mycena albidolilacea</name>
    <dbReference type="NCBI Taxonomy" id="1033008"/>
    <lineage>
        <taxon>Eukaryota</taxon>
        <taxon>Fungi</taxon>
        <taxon>Dikarya</taxon>
        <taxon>Basidiomycota</taxon>
        <taxon>Agaricomycotina</taxon>
        <taxon>Agaricomycetes</taxon>
        <taxon>Agaricomycetidae</taxon>
        <taxon>Agaricales</taxon>
        <taxon>Marasmiineae</taxon>
        <taxon>Mycenaceae</taxon>
        <taxon>Mycena</taxon>
    </lineage>
</organism>
<evidence type="ECO:0000256" key="2">
    <source>
        <dbReference type="SAM" id="MobiDB-lite"/>
    </source>
</evidence>
<evidence type="ECO:0000256" key="1">
    <source>
        <dbReference type="SAM" id="Coils"/>
    </source>
</evidence>
<dbReference type="PANTHER" id="PTHR40130:SF1">
    <property type="entry name" value="SPINDLE POLE BODY-ASSOCIATED PROTEIN CUT12 DOMAIN-CONTAINING PROTEIN"/>
    <property type="match status" value="1"/>
</dbReference>
<keyword evidence="1" id="KW-0175">Coiled coil</keyword>
<evidence type="ECO:0008006" key="5">
    <source>
        <dbReference type="Google" id="ProtNLM"/>
    </source>
</evidence>
<feature type="region of interest" description="Disordered" evidence="2">
    <location>
        <begin position="383"/>
        <end position="425"/>
    </location>
</feature>
<sequence>MLNAAHEHAANAEDFLSQGLLIPASEEHYKAAEAYEQALERSNDESAKRTLKLLYNEHHKAGKELQRKIEQLKAEGKDPSLPHKPDPPQLSAMRSNSHPYPTFPRSAPSPPPQRPMTDSQGTVDESFMLLGGQRSDPGDAFNQFWNIMQGMLDNLSQPVAFATAPLGAPESAPPNHVVRTKLSSHAGLRRDGSLSSDTDIEEPMVTRFARRLGMSGDTKKSSSNLNTKRVATPDPEDDFDEGDELTESFFLIPSTSDSPPTTLKQDNASLRLEVEVLKKRLEATERVLQLRREQDVQLRDSIFQATKEAQRAMGASVVGQPFLVPNASVLRESPGMKSGREAQYARRVKELEDELRTVRLENDKQKTMIVRYQEKWEKLKESAKRRKETKAAAAAEAVKSPSPLVRERIPEEPEPDEPSDSARAI</sequence>
<name>A0AAD7A4V6_9AGAR</name>
<feature type="coiled-coil region" evidence="1">
    <location>
        <begin position="341"/>
        <end position="368"/>
    </location>
</feature>
<dbReference type="Gene3D" id="1.20.58.80">
    <property type="entry name" value="Phosphotransferase system, lactose/cellobiose-type IIA subunit"/>
    <property type="match status" value="1"/>
</dbReference>
<feature type="region of interest" description="Disordered" evidence="2">
    <location>
        <begin position="214"/>
        <end position="239"/>
    </location>
</feature>
<proteinExistence type="predicted"/>
<keyword evidence="4" id="KW-1185">Reference proteome</keyword>
<evidence type="ECO:0000313" key="3">
    <source>
        <dbReference type="EMBL" id="KAJ7349485.1"/>
    </source>
</evidence>
<dbReference type="Proteomes" id="UP001218218">
    <property type="component" value="Unassembled WGS sequence"/>
</dbReference>
<protein>
    <recommendedName>
        <fullName evidence="5">MIT domain-containing protein</fullName>
    </recommendedName>
</protein>
<feature type="compositionally biased region" description="Low complexity" evidence="2">
    <location>
        <begin position="391"/>
        <end position="400"/>
    </location>
</feature>
<evidence type="ECO:0000313" key="4">
    <source>
        <dbReference type="Proteomes" id="UP001218218"/>
    </source>
</evidence>
<dbReference type="SUPFAM" id="SSF140361">
    <property type="entry name" value="MIT domain-like"/>
    <property type="match status" value="1"/>
</dbReference>